<dbReference type="Gene3D" id="3.40.50.12780">
    <property type="entry name" value="N-terminal domain of ligase-like"/>
    <property type="match status" value="1"/>
</dbReference>
<reference evidence="3 4" key="1">
    <citation type="journal article" date="2014" name="Int. J. Syst. Evol. Microbiol.">
        <title>Sneathiella chungangensis sp. nov., isolated from a marine sand, and emended description of the genus Sneathiella.</title>
        <authorList>
            <person name="Siamphan C."/>
            <person name="Kim H."/>
            <person name="Lee J.S."/>
            <person name="Kim W."/>
        </authorList>
    </citation>
    <scope>NUCLEOTIDE SEQUENCE [LARGE SCALE GENOMIC DNA]</scope>
    <source>
        <strain evidence="3 4">KCTC 32476</strain>
    </source>
</reference>
<dbReference type="InterPro" id="IPR025110">
    <property type="entry name" value="AMP-bd_C"/>
</dbReference>
<dbReference type="GO" id="GO:0016878">
    <property type="term" value="F:acid-thiol ligase activity"/>
    <property type="evidence" value="ECO:0007669"/>
    <property type="project" value="UniProtKB-ARBA"/>
</dbReference>
<dbReference type="InterPro" id="IPR050237">
    <property type="entry name" value="ATP-dep_AMP-bd_enzyme"/>
</dbReference>
<dbReference type="PROSITE" id="PS00455">
    <property type="entry name" value="AMP_BINDING"/>
    <property type="match status" value="1"/>
</dbReference>
<evidence type="ECO:0000259" key="1">
    <source>
        <dbReference type="Pfam" id="PF00501"/>
    </source>
</evidence>
<feature type="domain" description="AMP-dependent synthetase/ligase" evidence="1">
    <location>
        <begin position="26"/>
        <end position="365"/>
    </location>
</feature>
<dbReference type="Gene3D" id="3.30.300.30">
    <property type="match status" value="1"/>
</dbReference>
<dbReference type="InterPro" id="IPR045851">
    <property type="entry name" value="AMP-bd_C_sf"/>
</dbReference>
<sequence>MPIVFIGPARWQRSALMTSIVHKLAECVTQYSQAIAIETDDVSLSWAELGTLSFKMSARLRNAGVKKGDHVALFCGNRAAFLISWFAIANRGAVTVCVNTGLVSEGFQYAITQSKSSYLLVDDTLYPQVSEEISSLPPEVQLIRIEDDRHFFQDIQQEEEDDLCELHGSDPVTLIYTSGTTGRPKGVLNCHQAYIASGERMVDALRIRPEERIMIVLPLFHANPQIYAVMSALLTGSTMVVRPKFSASRFFEDARQFKATMFTYVGTILAMIAARFPEGDTDHNLDRCVGGGCSEATWLKLQDSFGIKPFELYGMSETAGWASANSFQDYRIGSCGKVRDDLELVIVDKEDSILPAGESGEIALRPRLPFRLLMEYWDNPVASCGASRNFWFHTGDIGRFDEDGFLYFLGRDREIVRKGGENISPIELEQAMLEFPKIRDVAVVAVPDSIMGDEIKACIVAEEQFSATELQEFLSRRIPKFMFPRYLQFLQQIPRTETEKIKRNLLQENHANIIDAQKP</sequence>
<proteinExistence type="predicted"/>
<dbReference type="PANTHER" id="PTHR43767">
    <property type="entry name" value="LONG-CHAIN-FATTY-ACID--COA LIGASE"/>
    <property type="match status" value="1"/>
</dbReference>
<accession>A0A845MFB5</accession>
<gene>
    <name evidence="3" type="ORF">GQF03_10015</name>
</gene>
<dbReference type="InterPro" id="IPR020845">
    <property type="entry name" value="AMP-binding_CS"/>
</dbReference>
<dbReference type="Proteomes" id="UP000445696">
    <property type="component" value="Unassembled WGS sequence"/>
</dbReference>
<dbReference type="InterPro" id="IPR000873">
    <property type="entry name" value="AMP-dep_synth/lig_dom"/>
</dbReference>
<comment type="caution">
    <text evidence="3">The sequence shown here is derived from an EMBL/GenBank/DDBJ whole genome shotgun (WGS) entry which is preliminary data.</text>
</comment>
<feature type="domain" description="AMP-binding enzyme C-terminal" evidence="2">
    <location>
        <begin position="427"/>
        <end position="500"/>
    </location>
</feature>
<evidence type="ECO:0000313" key="3">
    <source>
        <dbReference type="EMBL" id="MZR22668.1"/>
    </source>
</evidence>
<dbReference type="SUPFAM" id="SSF56801">
    <property type="entry name" value="Acetyl-CoA synthetase-like"/>
    <property type="match status" value="1"/>
</dbReference>
<evidence type="ECO:0000259" key="2">
    <source>
        <dbReference type="Pfam" id="PF13193"/>
    </source>
</evidence>
<evidence type="ECO:0000313" key="4">
    <source>
        <dbReference type="Proteomes" id="UP000445696"/>
    </source>
</evidence>
<dbReference type="InterPro" id="IPR042099">
    <property type="entry name" value="ANL_N_sf"/>
</dbReference>
<dbReference type="PANTHER" id="PTHR43767:SF1">
    <property type="entry name" value="NONRIBOSOMAL PEPTIDE SYNTHASE PES1 (EUROFUNG)-RELATED"/>
    <property type="match status" value="1"/>
</dbReference>
<dbReference type="Pfam" id="PF00501">
    <property type="entry name" value="AMP-binding"/>
    <property type="match status" value="1"/>
</dbReference>
<organism evidence="3 4">
    <name type="scientific">Sneathiella chungangensis</name>
    <dbReference type="NCBI Taxonomy" id="1418234"/>
    <lineage>
        <taxon>Bacteria</taxon>
        <taxon>Pseudomonadati</taxon>
        <taxon>Pseudomonadota</taxon>
        <taxon>Alphaproteobacteria</taxon>
        <taxon>Sneathiellales</taxon>
        <taxon>Sneathiellaceae</taxon>
        <taxon>Sneathiella</taxon>
    </lineage>
</organism>
<dbReference type="EMBL" id="WTVA01000004">
    <property type="protein sequence ID" value="MZR22668.1"/>
    <property type="molecule type" value="Genomic_DNA"/>
</dbReference>
<name>A0A845MFB5_9PROT</name>
<dbReference type="AlphaFoldDB" id="A0A845MFB5"/>
<keyword evidence="4" id="KW-1185">Reference proteome</keyword>
<dbReference type="Pfam" id="PF13193">
    <property type="entry name" value="AMP-binding_C"/>
    <property type="match status" value="1"/>
</dbReference>
<protein>
    <submittedName>
        <fullName evidence="3">AMP-binding protein</fullName>
    </submittedName>
</protein>